<organism evidence="12 13">
    <name type="scientific">Cyclocybe aegerita</name>
    <name type="common">Black poplar mushroom</name>
    <name type="synonym">Agrocybe aegerita</name>
    <dbReference type="NCBI Taxonomy" id="1973307"/>
    <lineage>
        <taxon>Eukaryota</taxon>
        <taxon>Fungi</taxon>
        <taxon>Dikarya</taxon>
        <taxon>Basidiomycota</taxon>
        <taxon>Agaricomycotina</taxon>
        <taxon>Agaricomycetes</taxon>
        <taxon>Agaricomycetidae</taxon>
        <taxon>Agaricales</taxon>
        <taxon>Agaricineae</taxon>
        <taxon>Bolbitiaceae</taxon>
        <taxon>Cyclocybe</taxon>
    </lineage>
</organism>
<feature type="transmembrane region" description="Helical" evidence="10">
    <location>
        <begin position="12"/>
        <end position="34"/>
    </location>
</feature>
<keyword evidence="4" id="KW-0256">Endoplasmic reticulum</keyword>
<evidence type="ECO:0000256" key="8">
    <source>
        <dbReference type="ARBA" id="ARBA00023186"/>
    </source>
</evidence>
<dbReference type="GO" id="GO:0003723">
    <property type="term" value="F:RNA binding"/>
    <property type="evidence" value="ECO:0007669"/>
    <property type="project" value="TreeGrafter"/>
</dbReference>
<gene>
    <name evidence="12" type="ORF">AAE3_LOCUS11423</name>
</gene>
<dbReference type="CDD" id="cd06257">
    <property type="entry name" value="DnaJ"/>
    <property type="match status" value="1"/>
</dbReference>
<dbReference type="AlphaFoldDB" id="A0A8S0WYX5"/>
<name>A0A8S0WYX5_CYCAE</name>
<evidence type="ECO:0000256" key="2">
    <source>
        <dbReference type="ARBA" id="ARBA00022448"/>
    </source>
</evidence>
<dbReference type="FunFam" id="1.10.287.110:FF:000039">
    <property type="entry name" value="Protein translocation complex component (Npl1)"/>
    <property type="match status" value="1"/>
</dbReference>
<dbReference type="InterPro" id="IPR035892">
    <property type="entry name" value="C2_domain_sf"/>
</dbReference>
<keyword evidence="2" id="KW-0813">Transport</keyword>
<evidence type="ECO:0000313" key="13">
    <source>
        <dbReference type="Proteomes" id="UP000467700"/>
    </source>
</evidence>
<dbReference type="InterPro" id="IPR014756">
    <property type="entry name" value="Ig_E-set"/>
</dbReference>
<dbReference type="SMART" id="SM00973">
    <property type="entry name" value="Sec63"/>
    <property type="match status" value="1"/>
</dbReference>
<accession>A0A8S0WYX5</accession>
<dbReference type="GO" id="GO:0031207">
    <property type="term" value="C:Sec62/Sec63 complex"/>
    <property type="evidence" value="ECO:0007669"/>
    <property type="project" value="TreeGrafter"/>
</dbReference>
<dbReference type="Proteomes" id="UP000467700">
    <property type="component" value="Unassembled WGS sequence"/>
</dbReference>
<dbReference type="Gene3D" id="1.10.3380.10">
    <property type="entry name" value="Sec63 N-terminal domain-like domain"/>
    <property type="match status" value="1"/>
</dbReference>
<evidence type="ECO:0000256" key="9">
    <source>
        <dbReference type="SAM" id="MobiDB-lite"/>
    </source>
</evidence>
<dbReference type="SMART" id="SM00271">
    <property type="entry name" value="DnaJ"/>
    <property type="match status" value="1"/>
</dbReference>
<keyword evidence="8" id="KW-0143">Chaperone</keyword>
<evidence type="ECO:0000256" key="4">
    <source>
        <dbReference type="ARBA" id="ARBA00022824"/>
    </source>
</evidence>
<dbReference type="Pfam" id="PF00226">
    <property type="entry name" value="DnaJ"/>
    <property type="match status" value="1"/>
</dbReference>
<dbReference type="PRINTS" id="PR00625">
    <property type="entry name" value="JDOMAIN"/>
</dbReference>
<keyword evidence="3 10" id="KW-0812">Transmembrane</keyword>
<dbReference type="InterPro" id="IPR036869">
    <property type="entry name" value="J_dom_sf"/>
</dbReference>
<dbReference type="InterPro" id="IPR001623">
    <property type="entry name" value="DnaJ_domain"/>
</dbReference>
<feature type="compositionally biased region" description="Acidic residues" evidence="9">
    <location>
        <begin position="624"/>
        <end position="637"/>
    </location>
</feature>
<dbReference type="GO" id="GO:0006620">
    <property type="term" value="P:post-translational protein targeting to endoplasmic reticulum membrane"/>
    <property type="evidence" value="ECO:0007669"/>
    <property type="project" value="TreeGrafter"/>
</dbReference>
<dbReference type="SUPFAM" id="SSF158702">
    <property type="entry name" value="Sec63 N-terminal domain-like"/>
    <property type="match status" value="1"/>
</dbReference>
<sequence length="678" mass="76116">MAAYEYDEAGVMAAYFLITFLALVLVPLTVSALLKRPDKAVSDGCQCTPCIEQRKIVQKQERGSILNPNLSRRTYFLVGGWSLFAFVCYRVSLLKVENKIYNPFEILGIASSTPDKEIKSHFKKLSRVYHPDKVKATANMTIEMIQERFVQITKAYKSLTDERIKENWQKYNNPDGPQTTSMGIALPKWIIEGKNNIWVLGVYGLVFGGALPALVGRWWFGNRQKTKDGIYAQSAAAFFKTLKEESGMEDVVGALGKAYQWELDASKTKSTAELDTLEKTITEKLGAKWTEVRKVAVDYDGKLHEARKRALVLLYAHLLRLEIKDAGLKKQQKEVLLQTPLLLNALLNVSIVRTWLMPTLTIIRLYAFLAQALPPNASDKMRFTQLPGITTEDVAKFAEKAKERSEKDGKVRDMSDLLFELEAKEDGRASDVRKAMEKWGRVEIVDAAFKVIGEAVIAPSSIIYLLVKLRITPPGANKDIEPKDLSVDETKKLLLQNEKIDEKFLESRLDAAELSPAQAKEANSSAHAPYWPGTRKPSWWIVLADDKSNRIVVPPMKITDIPYARPGAGPHERDYRSYKMQFQGPPNTGLFTWKVYVVSDTFVGEEAVREITLKMEDPPVVEDAPSEDEISEPDEDSLAGQMAAMKGQPVKKRKEESSDDESSTDDDKSSDSDSSDSD</sequence>
<dbReference type="GO" id="GO:0006614">
    <property type="term" value="P:SRP-dependent cotranslational protein targeting to membrane"/>
    <property type="evidence" value="ECO:0007669"/>
    <property type="project" value="TreeGrafter"/>
</dbReference>
<evidence type="ECO:0000256" key="5">
    <source>
        <dbReference type="ARBA" id="ARBA00022927"/>
    </source>
</evidence>
<comment type="subcellular location">
    <subcellularLocation>
        <location evidence="1">Endoplasmic reticulum membrane</location>
        <topology evidence="1">Multi-pass membrane protein</topology>
    </subcellularLocation>
</comment>
<feature type="domain" description="J" evidence="11">
    <location>
        <begin position="102"/>
        <end position="172"/>
    </location>
</feature>
<feature type="transmembrane region" description="Helical" evidence="10">
    <location>
        <begin position="197"/>
        <end position="220"/>
    </location>
</feature>
<dbReference type="GO" id="GO:0008320">
    <property type="term" value="F:protein transmembrane transporter activity"/>
    <property type="evidence" value="ECO:0007669"/>
    <property type="project" value="TreeGrafter"/>
</dbReference>
<dbReference type="SUPFAM" id="SSF46565">
    <property type="entry name" value="Chaperone J-domain"/>
    <property type="match status" value="1"/>
</dbReference>
<dbReference type="OrthoDB" id="1734229at2759"/>
<dbReference type="PANTHER" id="PTHR24075">
    <property type="entry name" value="SEC63 DOMAIN-CONTAINING"/>
    <property type="match status" value="1"/>
</dbReference>
<keyword evidence="13" id="KW-1185">Reference proteome</keyword>
<evidence type="ECO:0000256" key="3">
    <source>
        <dbReference type="ARBA" id="ARBA00022692"/>
    </source>
</evidence>
<evidence type="ECO:0000256" key="10">
    <source>
        <dbReference type="SAM" id="Phobius"/>
    </source>
</evidence>
<evidence type="ECO:0000256" key="1">
    <source>
        <dbReference type="ARBA" id="ARBA00004477"/>
    </source>
</evidence>
<dbReference type="EMBL" id="CACVBS010000075">
    <property type="protein sequence ID" value="CAA7269196.1"/>
    <property type="molecule type" value="Genomic_DNA"/>
</dbReference>
<protein>
    <recommendedName>
        <fullName evidence="11">J domain-containing protein</fullName>
    </recommendedName>
</protein>
<dbReference type="Gene3D" id="1.10.287.110">
    <property type="entry name" value="DnaJ domain"/>
    <property type="match status" value="1"/>
</dbReference>
<evidence type="ECO:0000259" key="11">
    <source>
        <dbReference type="PROSITE" id="PS50076"/>
    </source>
</evidence>
<evidence type="ECO:0000256" key="6">
    <source>
        <dbReference type="ARBA" id="ARBA00022989"/>
    </source>
</evidence>
<keyword evidence="5" id="KW-0653">Protein transport</keyword>
<dbReference type="PANTHER" id="PTHR24075:SF0">
    <property type="entry name" value="TRANSLOCATION PROTEIN SEC63 HOMOLOG"/>
    <property type="match status" value="1"/>
</dbReference>
<comment type="caution">
    <text evidence="12">The sequence shown here is derived from an EMBL/GenBank/DDBJ whole genome shotgun (WGS) entry which is preliminary data.</text>
</comment>
<dbReference type="PROSITE" id="PS50076">
    <property type="entry name" value="DNAJ_2"/>
    <property type="match status" value="1"/>
</dbReference>
<evidence type="ECO:0000256" key="7">
    <source>
        <dbReference type="ARBA" id="ARBA00023136"/>
    </source>
</evidence>
<keyword evidence="7 10" id="KW-0472">Membrane</keyword>
<feature type="transmembrane region" description="Helical" evidence="10">
    <location>
        <begin position="74"/>
        <end position="92"/>
    </location>
</feature>
<evidence type="ECO:0000313" key="12">
    <source>
        <dbReference type="EMBL" id="CAA7269196.1"/>
    </source>
</evidence>
<dbReference type="InterPro" id="IPR004179">
    <property type="entry name" value="Sec63-dom"/>
</dbReference>
<proteinExistence type="predicted"/>
<keyword evidence="6 10" id="KW-1133">Transmembrane helix</keyword>
<dbReference type="Gene3D" id="2.60.40.150">
    <property type="entry name" value="C2 domain"/>
    <property type="match status" value="1"/>
</dbReference>
<reference evidence="12 13" key="1">
    <citation type="submission" date="2020-01" db="EMBL/GenBank/DDBJ databases">
        <authorList>
            <person name="Gupta K D."/>
        </authorList>
    </citation>
    <scope>NUCLEOTIDE SEQUENCE [LARGE SCALE GENOMIC DNA]</scope>
</reference>
<feature type="region of interest" description="Disordered" evidence="9">
    <location>
        <begin position="614"/>
        <end position="678"/>
    </location>
</feature>
<dbReference type="Pfam" id="PF02889">
    <property type="entry name" value="Sec63"/>
    <property type="match status" value="1"/>
</dbReference>
<dbReference type="SUPFAM" id="SSF81296">
    <property type="entry name" value="E set domains"/>
    <property type="match status" value="1"/>
</dbReference>